<evidence type="ECO:0000313" key="2">
    <source>
        <dbReference type="Proteomes" id="UP000326837"/>
    </source>
</evidence>
<protein>
    <submittedName>
        <fullName evidence="1">Uncharacterized protein</fullName>
    </submittedName>
</protein>
<name>A0A5K7X9F0_9BACT</name>
<organism evidence="1 2">
    <name type="scientific">Lacipirellula parvula</name>
    <dbReference type="NCBI Taxonomy" id="2650471"/>
    <lineage>
        <taxon>Bacteria</taxon>
        <taxon>Pseudomonadati</taxon>
        <taxon>Planctomycetota</taxon>
        <taxon>Planctomycetia</taxon>
        <taxon>Pirellulales</taxon>
        <taxon>Lacipirellulaceae</taxon>
        <taxon>Lacipirellula</taxon>
    </lineage>
</organism>
<dbReference type="KEGG" id="lpav:PLANPX_2780"/>
<gene>
    <name evidence="1" type="ORF">PLANPX_2780</name>
</gene>
<accession>A0A5K7X9F0</accession>
<dbReference type="EMBL" id="AP021861">
    <property type="protein sequence ID" value="BBO33168.1"/>
    <property type="molecule type" value="Genomic_DNA"/>
</dbReference>
<reference evidence="2" key="1">
    <citation type="submission" date="2019-10" db="EMBL/GenBank/DDBJ databases">
        <title>Lacipirellula parvula gen. nov., sp. nov., representing a lineage of planctomycetes widespread in freshwater anoxic habitats, and description of the family Lacipirellulaceae.</title>
        <authorList>
            <person name="Dedysh S.N."/>
            <person name="Kulichevskaya I.S."/>
            <person name="Beletsky A.V."/>
            <person name="Rakitin A.L."/>
            <person name="Mardanov A.V."/>
            <person name="Ivanova A.A."/>
            <person name="Saltykova V.X."/>
            <person name="Rijpstra W.I.C."/>
            <person name="Sinninghe Damste J.S."/>
            <person name="Ravin N.V."/>
        </authorList>
    </citation>
    <scope>NUCLEOTIDE SEQUENCE [LARGE SCALE GENOMIC DNA]</scope>
    <source>
        <strain evidence="2">PX69</strain>
    </source>
</reference>
<proteinExistence type="predicted"/>
<evidence type="ECO:0000313" key="1">
    <source>
        <dbReference type="EMBL" id="BBO33168.1"/>
    </source>
</evidence>
<sequence>MLGLALLAAGCGSHPPLERPSYDLAKALYAVCNRQSTDGLQKFETVLTESIAAGNVGPHEESALREIAEVAAAGDWQAAQEQARELIASQNP</sequence>
<keyword evidence="2" id="KW-1185">Reference proteome</keyword>
<dbReference type="AlphaFoldDB" id="A0A5K7X9F0"/>
<dbReference type="Proteomes" id="UP000326837">
    <property type="component" value="Chromosome"/>
</dbReference>